<dbReference type="EC" id="3.2.1.78" evidence="3"/>
<dbReference type="AlphaFoldDB" id="A0A401GG95"/>
<name>A0A401GG95_9APHY</name>
<dbReference type="InterPro" id="IPR018087">
    <property type="entry name" value="Glyco_hydro_5_CS"/>
</dbReference>
<gene>
    <name evidence="7" type="ORF">SCP_0309160</name>
</gene>
<dbReference type="Proteomes" id="UP000287166">
    <property type="component" value="Unassembled WGS sequence"/>
</dbReference>
<dbReference type="InterPro" id="IPR045053">
    <property type="entry name" value="MAN-like"/>
</dbReference>
<keyword evidence="8" id="KW-1185">Reference proteome</keyword>
<keyword evidence="4" id="KW-0378">Hydrolase</keyword>
<dbReference type="InterPro" id="IPR017853">
    <property type="entry name" value="GH"/>
</dbReference>
<dbReference type="GO" id="GO:0016985">
    <property type="term" value="F:mannan endo-1,4-beta-mannosidase activity"/>
    <property type="evidence" value="ECO:0007669"/>
    <property type="project" value="UniProtKB-EC"/>
</dbReference>
<comment type="caution">
    <text evidence="7">The sequence shown here is derived from an EMBL/GenBank/DDBJ whole genome shotgun (WGS) entry which is preliminary data.</text>
</comment>
<dbReference type="PROSITE" id="PS00659">
    <property type="entry name" value="GLYCOSYL_HYDROL_F5"/>
    <property type="match status" value="1"/>
</dbReference>
<dbReference type="SUPFAM" id="SSF51445">
    <property type="entry name" value="(Trans)glycosidases"/>
    <property type="match status" value="1"/>
</dbReference>
<keyword evidence="5" id="KW-0326">Glycosidase</keyword>
<dbReference type="OrthoDB" id="406631at2759"/>
<dbReference type="InParanoid" id="A0A401GG95"/>
<comment type="similarity">
    <text evidence="2">Belongs to the glycosyl hydrolase 5 (cellulase A) family.</text>
</comment>
<evidence type="ECO:0000256" key="1">
    <source>
        <dbReference type="ARBA" id="ARBA00001678"/>
    </source>
</evidence>
<organism evidence="7 8">
    <name type="scientific">Sparassis crispa</name>
    <dbReference type="NCBI Taxonomy" id="139825"/>
    <lineage>
        <taxon>Eukaryota</taxon>
        <taxon>Fungi</taxon>
        <taxon>Dikarya</taxon>
        <taxon>Basidiomycota</taxon>
        <taxon>Agaricomycotina</taxon>
        <taxon>Agaricomycetes</taxon>
        <taxon>Polyporales</taxon>
        <taxon>Sparassidaceae</taxon>
        <taxon>Sparassis</taxon>
    </lineage>
</organism>
<comment type="catalytic activity">
    <reaction evidence="1">
        <text>Random hydrolysis of (1-&gt;4)-beta-D-mannosidic linkages in mannans, galactomannans and glucomannans.</text>
        <dbReference type="EC" id="3.2.1.78"/>
    </reaction>
</comment>
<dbReference type="InterPro" id="IPR001547">
    <property type="entry name" value="Glyco_hydro_5"/>
</dbReference>
<evidence type="ECO:0000256" key="4">
    <source>
        <dbReference type="ARBA" id="ARBA00022801"/>
    </source>
</evidence>
<evidence type="ECO:0000256" key="2">
    <source>
        <dbReference type="ARBA" id="ARBA00005641"/>
    </source>
</evidence>
<dbReference type="Gene3D" id="3.20.20.80">
    <property type="entry name" value="Glycosidases"/>
    <property type="match status" value="1"/>
</dbReference>
<evidence type="ECO:0000259" key="6">
    <source>
        <dbReference type="Pfam" id="PF26410"/>
    </source>
</evidence>
<reference evidence="7 8" key="1">
    <citation type="journal article" date="2018" name="Sci. Rep.">
        <title>Genome sequence of the cauliflower mushroom Sparassis crispa (Hanabiratake) and its association with beneficial usage.</title>
        <authorList>
            <person name="Kiyama R."/>
            <person name="Furutani Y."/>
            <person name="Kawaguchi K."/>
            <person name="Nakanishi T."/>
        </authorList>
    </citation>
    <scope>NUCLEOTIDE SEQUENCE [LARGE SCALE GENOMIC DNA]</scope>
</reference>
<evidence type="ECO:0000256" key="5">
    <source>
        <dbReference type="ARBA" id="ARBA00023295"/>
    </source>
</evidence>
<proteinExistence type="inferred from homology"/>
<dbReference type="GO" id="GO:0005975">
    <property type="term" value="P:carbohydrate metabolic process"/>
    <property type="evidence" value="ECO:0007669"/>
    <property type="project" value="InterPro"/>
</dbReference>
<dbReference type="Pfam" id="PF26410">
    <property type="entry name" value="GH5_mannosidase"/>
    <property type="match status" value="1"/>
</dbReference>
<sequence>MRYAAYKSYVSAFVGLFVDEPGILGWELANEPSTGFLTKDCTTATNTTWVEEILAYIKSIDSNHLVGWATRNPTTSLVRRTGLMQVVKE</sequence>
<accession>A0A401GG95</accession>
<dbReference type="PANTHER" id="PTHR31451">
    <property type="match status" value="1"/>
</dbReference>
<dbReference type="EMBL" id="BFAD01000003">
    <property type="protein sequence ID" value="GBE81189.1"/>
    <property type="molecule type" value="Genomic_DNA"/>
</dbReference>
<evidence type="ECO:0000313" key="7">
    <source>
        <dbReference type="EMBL" id="GBE81189.1"/>
    </source>
</evidence>
<dbReference type="RefSeq" id="XP_027612102.1">
    <property type="nucleotide sequence ID" value="XM_027756301.1"/>
</dbReference>
<dbReference type="GeneID" id="38778106"/>
<feature type="domain" description="Glycoside hydrolase family 5" evidence="6">
    <location>
        <begin position="17"/>
        <end position="67"/>
    </location>
</feature>
<evidence type="ECO:0000256" key="3">
    <source>
        <dbReference type="ARBA" id="ARBA00012706"/>
    </source>
</evidence>
<dbReference type="STRING" id="139825.A0A401GG95"/>
<dbReference type="PANTHER" id="PTHR31451:SF21">
    <property type="entry name" value="MANNAN ENDO-1,4-BETA-MANNOSIDASE C"/>
    <property type="match status" value="1"/>
</dbReference>
<protein>
    <recommendedName>
        <fullName evidence="3">mannan endo-1,4-beta-mannosidase</fullName>
        <ecNumber evidence="3">3.2.1.78</ecNumber>
    </recommendedName>
</protein>
<evidence type="ECO:0000313" key="8">
    <source>
        <dbReference type="Proteomes" id="UP000287166"/>
    </source>
</evidence>